<name>A0A0L0MX84_TOLOC</name>
<accession>A0A0L0MX84</accession>
<organism evidence="1 2">
    <name type="scientific">Tolypocladium ophioglossoides (strain CBS 100239)</name>
    <name type="common">Snaketongue truffleclub</name>
    <name type="synonym">Elaphocordyceps ophioglossoides</name>
    <dbReference type="NCBI Taxonomy" id="1163406"/>
    <lineage>
        <taxon>Eukaryota</taxon>
        <taxon>Fungi</taxon>
        <taxon>Dikarya</taxon>
        <taxon>Ascomycota</taxon>
        <taxon>Pezizomycotina</taxon>
        <taxon>Sordariomycetes</taxon>
        <taxon>Hypocreomycetidae</taxon>
        <taxon>Hypocreales</taxon>
        <taxon>Ophiocordycipitaceae</taxon>
        <taxon>Tolypocladium</taxon>
    </lineage>
</organism>
<keyword evidence="2" id="KW-1185">Reference proteome</keyword>
<dbReference type="OrthoDB" id="4526039at2759"/>
<dbReference type="STRING" id="1163406.A0A0L0MX84"/>
<protein>
    <submittedName>
        <fullName evidence="1">Uncharacterized protein</fullName>
    </submittedName>
</protein>
<sequence length="223" mass="24089">MPMNETIVQNATTVLSSLTFGIPDGMIMSCGRPLPMDPSWYLCRHIFISTNPEAKKVVDGGNGCSFLSQDCLADLVLGLTKDWGTVDNATMCSRLIYDPIPPSCVGSFGYSRQDVLAADSNTIANSTLGPLQTSKMQQQYSWRIGTGYHDPGDARAYAIAANRTYLVATVWGYSKKADPKAIKIPKVSFACLSLGASYVLPPPPPPPTNTTTTYRRLVLVDGV</sequence>
<dbReference type="AlphaFoldDB" id="A0A0L0MX84"/>
<comment type="caution">
    <text evidence="1">The sequence shown here is derived from an EMBL/GenBank/DDBJ whole genome shotgun (WGS) entry which is preliminary data.</text>
</comment>
<proteinExistence type="predicted"/>
<reference evidence="1 2" key="1">
    <citation type="journal article" date="2015" name="BMC Genomics">
        <title>The genome of the truffle-parasite Tolypocladium ophioglossoides and the evolution of antifungal peptaibiotics.</title>
        <authorList>
            <person name="Quandt C.A."/>
            <person name="Bushley K.E."/>
            <person name="Spatafora J.W."/>
        </authorList>
    </citation>
    <scope>NUCLEOTIDE SEQUENCE [LARGE SCALE GENOMIC DNA]</scope>
    <source>
        <strain evidence="1 2">CBS 100239</strain>
    </source>
</reference>
<dbReference type="EMBL" id="LFRF01000058">
    <property type="protein sequence ID" value="KND86424.1"/>
    <property type="molecule type" value="Genomic_DNA"/>
</dbReference>
<evidence type="ECO:0000313" key="2">
    <source>
        <dbReference type="Proteomes" id="UP000036947"/>
    </source>
</evidence>
<evidence type="ECO:0000313" key="1">
    <source>
        <dbReference type="EMBL" id="KND86424.1"/>
    </source>
</evidence>
<gene>
    <name evidence="1" type="ORF">TOPH_08950</name>
</gene>
<dbReference type="Proteomes" id="UP000036947">
    <property type="component" value="Unassembled WGS sequence"/>
</dbReference>